<dbReference type="InterPro" id="IPR005653">
    <property type="entry name" value="OstA-like_N"/>
</dbReference>
<keyword evidence="1 4" id="KW-0813">Transport</keyword>
<dbReference type="NCBIfam" id="TIGR03002">
    <property type="entry name" value="outer_YhbN_LptA"/>
    <property type="match status" value="1"/>
</dbReference>
<sequence precursor="true">MTRPSSRLLLALAVWTAAAGSAWAEKADRTKPLVVESDNQKAVSVDLAKKTTTLQGNVSVSQGTLLIRADRMEIKEDAAGRYLATAQAGSGRLAVFRQKRDKVEEFIEGQADRIEYDGATERVRLIGNAKLRLLRAGAASDEASASAIVYDQRADTITFEGGTTATGAPGRARLVFVPRESPAEPAASAASGASR</sequence>
<evidence type="ECO:0000313" key="6">
    <source>
        <dbReference type="EMBL" id="MBQ0934132.1"/>
    </source>
</evidence>
<comment type="subunit">
    <text evidence="4">Component of the lipopolysaccharide transport and assembly complex.</text>
</comment>
<dbReference type="RefSeq" id="WP_210805713.1">
    <property type="nucleotide sequence ID" value="NZ_JAGQDG010000001.1"/>
</dbReference>
<evidence type="ECO:0000256" key="1">
    <source>
        <dbReference type="ARBA" id="ARBA00022448"/>
    </source>
</evidence>
<dbReference type="PANTHER" id="PTHR36504">
    <property type="entry name" value="LIPOPOLYSACCHARIDE EXPORT SYSTEM PROTEIN LPTA"/>
    <property type="match status" value="1"/>
</dbReference>
<name>A0ABS5DSL4_9BURK</name>
<feature type="signal peptide" evidence="4">
    <location>
        <begin position="1"/>
        <end position="24"/>
    </location>
</feature>
<proteinExistence type="inferred from homology"/>
<dbReference type="InterPro" id="IPR014340">
    <property type="entry name" value="LptA"/>
</dbReference>
<keyword evidence="3 4" id="KW-0574">Periplasm</keyword>
<keyword evidence="2 4" id="KW-0732">Signal</keyword>
<feature type="chain" id="PRO_5044932293" description="Lipopolysaccharide export system protein LptA" evidence="4">
    <location>
        <begin position="25"/>
        <end position="195"/>
    </location>
</feature>
<dbReference type="PANTHER" id="PTHR36504:SF1">
    <property type="entry name" value="LIPOPOLYSACCHARIDE EXPORT SYSTEM PROTEIN LPTA"/>
    <property type="match status" value="1"/>
</dbReference>
<evidence type="ECO:0000256" key="3">
    <source>
        <dbReference type="ARBA" id="ARBA00022764"/>
    </source>
</evidence>
<organism evidence="6 7">
    <name type="scientific">Ideonella paludis</name>
    <dbReference type="NCBI Taxonomy" id="1233411"/>
    <lineage>
        <taxon>Bacteria</taxon>
        <taxon>Pseudomonadati</taxon>
        <taxon>Pseudomonadota</taxon>
        <taxon>Betaproteobacteria</taxon>
        <taxon>Burkholderiales</taxon>
        <taxon>Sphaerotilaceae</taxon>
        <taxon>Ideonella</taxon>
    </lineage>
</organism>
<dbReference type="InterPro" id="IPR052037">
    <property type="entry name" value="LPS_export_LptA"/>
</dbReference>
<dbReference type="Proteomes" id="UP000672097">
    <property type="component" value="Unassembled WGS sequence"/>
</dbReference>
<comment type="caution">
    <text evidence="6">The sequence shown here is derived from an EMBL/GenBank/DDBJ whole genome shotgun (WGS) entry which is preliminary data.</text>
</comment>
<keyword evidence="7" id="KW-1185">Reference proteome</keyword>
<dbReference type="Gene3D" id="2.60.450.10">
    <property type="entry name" value="Lipopolysaccharide (LPS) transport protein A like domain"/>
    <property type="match status" value="1"/>
</dbReference>
<comment type="similarity">
    <text evidence="4">Belongs to the LptA family.</text>
</comment>
<evidence type="ECO:0000256" key="4">
    <source>
        <dbReference type="HAMAP-Rule" id="MF_01914"/>
    </source>
</evidence>
<protein>
    <recommendedName>
        <fullName evidence="4">Lipopolysaccharide export system protein LptA</fullName>
    </recommendedName>
</protein>
<feature type="domain" description="Organic solvent tolerance-like N-terminal" evidence="5">
    <location>
        <begin position="35"/>
        <end position="154"/>
    </location>
</feature>
<dbReference type="HAMAP" id="MF_01914">
    <property type="entry name" value="LPS_assembly_LptA"/>
    <property type="match status" value="1"/>
</dbReference>
<reference evidence="6 7" key="1">
    <citation type="submission" date="2021-04" db="EMBL/GenBank/DDBJ databases">
        <title>The genome sequence of type strain Ideonella paludis KCTC 32238.</title>
        <authorList>
            <person name="Liu Y."/>
        </authorList>
    </citation>
    <scope>NUCLEOTIDE SEQUENCE [LARGE SCALE GENOMIC DNA]</scope>
    <source>
        <strain evidence="6 7">KCTC 32238</strain>
    </source>
</reference>
<comment type="subcellular location">
    <subcellularLocation>
        <location evidence="4">Periplasm</location>
    </subcellularLocation>
</comment>
<dbReference type="EMBL" id="JAGQDG010000001">
    <property type="protein sequence ID" value="MBQ0934132.1"/>
    <property type="molecule type" value="Genomic_DNA"/>
</dbReference>
<evidence type="ECO:0000259" key="5">
    <source>
        <dbReference type="Pfam" id="PF03968"/>
    </source>
</evidence>
<gene>
    <name evidence="4 6" type="primary">lptA</name>
    <name evidence="6" type="ORF">KAK11_02245</name>
</gene>
<dbReference type="Pfam" id="PF03968">
    <property type="entry name" value="LptD_N"/>
    <property type="match status" value="1"/>
</dbReference>
<evidence type="ECO:0000256" key="2">
    <source>
        <dbReference type="ARBA" id="ARBA00022729"/>
    </source>
</evidence>
<evidence type="ECO:0000313" key="7">
    <source>
        <dbReference type="Proteomes" id="UP000672097"/>
    </source>
</evidence>
<accession>A0ABS5DSL4</accession>
<comment type="function">
    <text evidence="4">Involved in the assembly of lipopolysaccharide (LPS). Required for the translocation of LPS from the inner membrane to the outer membrane.</text>
</comment>